<dbReference type="SUPFAM" id="SSF46785">
    <property type="entry name" value="Winged helix' DNA-binding domain"/>
    <property type="match status" value="1"/>
</dbReference>
<dbReference type="Proteomes" id="UP000662572">
    <property type="component" value="Unassembled WGS sequence"/>
</dbReference>
<evidence type="ECO:0000313" key="6">
    <source>
        <dbReference type="Proteomes" id="UP000662572"/>
    </source>
</evidence>
<comment type="caution">
    <text evidence="5">The sequence shown here is derived from an EMBL/GenBank/DDBJ whole genome shotgun (WGS) entry which is preliminary data.</text>
</comment>
<dbReference type="GO" id="GO:0006950">
    <property type="term" value="P:response to stress"/>
    <property type="evidence" value="ECO:0007669"/>
    <property type="project" value="TreeGrafter"/>
</dbReference>
<gene>
    <name evidence="5" type="ORF">GCM10011273_35850</name>
</gene>
<accession>A0A918UZC3</accession>
<dbReference type="Gene3D" id="1.10.10.10">
    <property type="entry name" value="Winged helix-like DNA-binding domain superfamily/Winged helix DNA-binding domain"/>
    <property type="match status" value="1"/>
</dbReference>
<dbReference type="SMART" id="SM00347">
    <property type="entry name" value="HTH_MARR"/>
    <property type="match status" value="1"/>
</dbReference>
<dbReference type="GO" id="GO:0003677">
    <property type="term" value="F:DNA binding"/>
    <property type="evidence" value="ECO:0007669"/>
    <property type="project" value="UniProtKB-KW"/>
</dbReference>
<keyword evidence="3" id="KW-0804">Transcription</keyword>
<dbReference type="InterPro" id="IPR036390">
    <property type="entry name" value="WH_DNA-bd_sf"/>
</dbReference>
<dbReference type="PROSITE" id="PS50995">
    <property type="entry name" value="HTH_MARR_2"/>
    <property type="match status" value="1"/>
</dbReference>
<reference evidence="5" key="1">
    <citation type="journal article" date="2014" name="Int. J. Syst. Evol. Microbiol.">
        <title>Complete genome sequence of Corynebacterium casei LMG S-19264T (=DSM 44701T), isolated from a smear-ripened cheese.</title>
        <authorList>
            <consortium name="US DOE Joint Genome Institute (JGI-PGF)"/>
            <person name="Walter F."/>
            <person name="Albersmeier A."/>
            <person name="Kalinowski J."/>
            <person name="Ruckert C."/>
        </authorList>
    </citation>
    <scope>NUCLEOTIDE SEQUENCE</scope>
    <source>
        <strain evidence="5">KCTC 32296</strain>
    </source>
</reference>
<dbReference type="Pfam" id="PF12802">
    <property type="entry name" value="MarR_2"/>
    <property type="match status" value="1"/>
</dbReference>
<sequence length="145" mass="15857">MPDAQATLGALLRRPYEYLQTKVYGGLAARGFPDIRPAHSSLLRYIRPEGSRVVDLAERAQITKQSMAYLVGDLESLGYVTVVPDPDDGRAKRVVLTPRGQAVWATLIELSQTLEDHCGALIGAADMATLRRILQDLSQALGPRD</sequence>
<evidence type="ECO:0000256" key="3">
    <source>
        <dbReference type="ARBA" id="ARBA00023163"/>
    </source>
</evidence>
<evidence type="ECO:0000256" key="1">
    <source>
        <dbReference type="ARBA" id="ARBA00023015"/>
    </source>
</evidence>
<dbReference type="GO" id="GO:0003700">
    <property type="term" value="F:DNA-binding transcription factor activity"/>
    <property type="evidence" value="ECO:0007669"/>
    <property type="project" value="InterPro"/>
</dbReference>
<keyword evidence="6" id="KW-1185">Reference proteome</keyword>
<evidence type="ECO:0000313" key="5">
    <source>
        <dbReference type="EMBL" id="GGZ46033.1"/>
    </source>
</evidence>
<name>A0A918UZC3_9CAUL</name>
<organism evidence="5 6">
    <name type="scientific">Asticcacaulis endophyticus</name>
    <dbReference type="NCBI Taxonomy" id="1395890"/>
    <lineage>
        <taxon>Bacteria</taxon>
        <taxon>Pseudomonadati</taxon>
        <taxon>Pseudomonadota</taxon>
        <taxon>Alphaproteobacteria</taxon>
        <taxon>Caulobacterales</taxon>
        <taxon>Caulobacteraceae</taxon>
        <taxon>Asticcacaulis</taxon>
    </lineage>
</organism>
<dbReference type="AlphaFoldDB" id="A0A918UZC3"/>
<dbReference type="PANTHER" id="PTHR33164:SF43">
    <property type="entry name" value="HTH-TYPE TRANSCRIPTIONAL REPRESSOR YETL"/>
    <property type="match status" value="1"/>
</dbReference>
<protein>
    <recommendedName>
        <fullName evidence="4">HTH marR-type domain-containing protein</fullName>
    </recommendedName>
</protein>
<keyword evidence="1" id="KW-0805">Transcription regulation</keyword>
<dbReference type="EMBL" id="BMZB01000010">
    <property type="protein sequence ID" value="GGZ46033.1"/>
    <property type="molecule type" value="Genomic_DNA"/>
</dbReference>
<proteinExistence type="predicted"/>
<dbReference type="InterPro" id="IPR039422">
    <property type="entry name" value="MarR/SlyA-like"/>
</dbReference>
<keyword evidence="2" id="KW-0238">DNA-binding</keyword>
<dbReference type="PANTHER" id="PTHR33164">
    <property type="entry name" value="TRANSCRIPTIONAL REGULATOR, MARR FAMILY"/>
    <property type="match status" value="1"/>
</dbReference>
<evidence type="ECO:0000256" key="2">
    <source>
        <dbReference type="ARBA" id="ARBA00023125"/>
    </source>
</evidence>
<evidence type="ECO:0000259" key="4">
    <source>
        <dbReference type="PROSITE" id="PS50995"/>
    </source>
</evidence>
<dbReference type="InterPro" id="IPR000835">
    <property type="entry name" value="HTH_MarR-typ"/>
</dbReference>
<dbReference type="InterPro" id="IPR023187">
    <property type="entry name" value="Tscrpt_reg_MarR-type_CS"/>
</dbReference>
<feature type="domain" description="HTH marR-type" evidence="4">
    <location>
        <begin position="5"/>
        <end position="139"/>
    </location>
</feature>
<dbReference type="PROSITE" id="PS01117">
    <property type="entry name" value="HTH_MARR_1"/>
    <property type="match status" value="1"/>
</dbReference>
<reference evidence="5" key="2">
    <citation type="submission" date="2020-09" db="EMBL/GenBank/DDBJ databases">
        <authorList>
            <person name="Sun Q."/>
            <person name="Kim S."/>
        </authorList>
    </citation>
    <scope>NUCLEOTIDE SEQUENCE</scope>
    <source>
        <strain evidence="5">KCTC 32296</strain>
    </source>
</reference>
<dbReference type="InterPro" id="IPR036388">
    <property type="entry name" value="WH-like_DNA-bd_sf"/>
</dbReference>